<evidence type="ECO:0000313" key="2">
    <source>
        <dbReference type="Proteomes" id="UP000463939"/>
    </source>
</evidence>
<name>A0A809RFS5_9PROT</name>
<protein>
    <submittedName>
        <fullName evidence="1">Uncharacterized protein</fullName>
    </submittedName>
</protein>
<evidence type="ECO:0000313" key="1">
    <source>
        <dbReference type="EMBL" id="BBP00496.1"/>
    </source>
</evidence>
<proteinExistence type="predicted"/>
<reference evidence="2" key="1">
    <citation type="submission" date="2019-11" db="EMBL/GenBank/DDBJ databases">
        <title>Isolation and characterization of a novel species in the genus Sulfuriferula.</title>
        <authorList>
            <person name="Mochizuki J."/>
            <person name="Kojima H."/>
            <person name="Fukui M."/>
        </authorList>
    </citation>
    <scope>NUCLEOTIDE SEQUENCE [LARGE SCALE GENOMIC DNA]</scope>
    <source>
        <strain evidence="2">SGTM</strain>
    </source>
</reference>
<dbReference type="KEGG" id="sniv:SFSGTM_12040"/>
<gene>
    <name evidence="1" type="ORF">SFSGTM_12040</name>
</gene>
<keyword evidence="2" id="KW-1185">Reference proteome</keyword>
<dbReference type="AlphaFoldDB" id="A0A809RFS5"/>
<organism evidence="1 2">
    <name type="scientific">Sulfuriferula nivalis</name>
    <dbReference type="NCBI Taxonomy" id="2675298"/>
    <lineage>
        <taxon>Bacteria</taxon>
        <taxon>Pseudomonadati</taxon>
        <taxon>Pseudomonadota</taxon>
        <taxon>Betaproteobacteria</taxon>
        <taxon>Nitrosomonadales</taxon>
        <taxon>Sulfuricellaceae</taxon>
        <taxon>Sulfuriferula</taxon>
    </lineage>
</organism>
<accession>A0A809RFS5</accession>
<dbReference type="Proteomes" id="UP000463939">
    <property type="component" value="Chromosome"/>
</dbReference>
<sequence length="417" mass="47657">MYVAVDRQMHIVNWNSRKDRRNIQLNAIGTADIKTGYVFGMHLNFDETINPDQLKLLAKEAGDYNLTQPFRKYARFWLKPDYAAALIKGSSTAKRRITRALQIARGADTLTAEIMGEYEAAKDRDDIEDSDEKNSNIMLPTNGVQVREQYTMQAHFLLMAKMLANAPKVRFFLDQDSGFRAAFLAAFHDRVTARTADAWYVKVLKEATIDEKDQAIAASLRVFRAVKAANPGLTDFEIKVLMTKAEMQRAVSLGYPDDWWLVHPLPNKSEPAKHICWLTNISTYSDDHAARLYLKASLHPIDRFFMLVRRRLSFAERAYGSANQAGRKWYGYNAYRPDNLAKLLDIFRVFYNYSLKGSDGKTPAMKLGLARGPVAPEDILYFEPLTSTRKPRTKRPADIDKHSDWVADDKTLPPWAF</sequence>
<dbReference type="EMBL" id="AP021881">
    <property type="protein sequence ID" value="BBP00496.1"/>
    <property type="molecule type" value="Genomic_DNA"/>
</dbReference>